<dbReference type="Pfam" id="PF09936">
    <property type="entry name" value="Methyltrn_RNA_4"/>
    <property type="match status" value="1"/>
</dbReference>
<feature type="domain" description="tRNA (guanine-N(1)-)-methyltransferase C-terminal" evidence="1">
    <location>
        <begin position="3"/>
        <end position="184"/>
    </location>
</feature>
<dbReference type="AlphaFoldDB" id="R6IIP9"/>
<proteinExistence type="predicted"/>
<dbReference type="eggNOG" id="COG4752">
    <property type="taxonomic scope" value="Bacteria"/>
</dbReference>
<dbReference type="InterPro" id="IPR019230">
    <property type="entry name" value="RNA_MeTrfase_C_dom"/>
</dbReference>
<dbReference type="EMBL" id="CBDS010000023">
    <property type="protein sequence ID" value="CDB45211.1"/>
    <property type="molecule type" value="Genomic_DNA"/>
</dbReference>
<dbReference type="Gene3D" id="3.40.1280.10">
    <property type="match status" value="1"/>
</dbReference>
<dbReference type="STRING" id="1262914.BN533_00349"/>
<evidence type="ECO:0000313" key="2">
    <source>
        <dbReference type="EMBL" id="CDB45211.1"/>
    </source>
</evidence>
<dbReference type="InterPro" id="IPR029026">
    <property type="entry name" value="tRNA_m1G_MTases_N"/>
</dbReference>
<name>R6IIP9_9FIRM</name>
<dbReference type="RefSeq" id="WP_021717252.1">
    <property type="nucleotide sequence ID" value="NZ_CALXOS010000001.1"/>
</dbReference>
<dbReference type="CDD" id="cd18085">
    <property type="entry name" value="TM1570-like"/>
    <property type="match status" value="1"/>
</dbReference>
<dbReference type="HOGENOM" id="CLU_1414575_0_0_9"/>
<sequence length="190" mass="21625">MANLYLGLVHYPIYNKNMQVIATAVTNFDIHDISRTARTYDVKKYFLIHPLEVQSEIIKRITDYWQHGYGKTYNPDRSNALERVTYTSSIESAIAAVTEIEGQAPVTITTDARTYPNTVTYGFVRKLLHSGDKPLLLLFGTGFGMEQETMNSFDYVLEPVYGPCDYNHLCVRSAAAIILDRLAGEAWWEK</sequence>
<comment type="caution">
    <text evidence="2">The sequence shown here is derived from an EMBL/GenBank/DDBJ whole genome shotgun (WGS) entry which is preliminary data.</text>
</comment>
<evidence type="ECO:0000259" key="1">
    <source>
        <dbReference type="Pfam" id="PF09936"/>
    </source>
</evidence>
<reference evidence="2" key="1">
    <citation type="submission" date="2012-11" db="EMBL/GenBank/DDBJ databases">
        <title>Dependencies among metagenomic species, viruses, plasmids and units of genetic variation.</title>
        <authorList>
            <person name="Nielsen H.B."/>
            <person name="Almeida M."/>
            <person name="Juncker A.S."/>
            <person name="Rasmussen S."/>
            <person name="Li J."/>
            <person name="Sunagawa S."/>
            <person name="Plichta D."/>
            <person name="Gautier L."/>
            <person name="Le Chatelier E."/>
            <person name="Peletier E."/>
            <person name="Bonde I."/>
            <person name="Nielsen T."/>
            <person name="Manichanh C."/>
            <person name="Arumugam M."/>
            <person name="Batto J."/>
            <person name="Santos M.B.Q.D."/>
            <person name="Blom N."/>
            <person name="Borruel N."/>
            <person name="Burgdorf K.S."/>
            <person name="Boumezbeur F."/>
            <person name="Casellas F."/>
            <person name="Dore J."/>
            <person name="Guarner F."/>
            <person name="Hansen T."/>
            <person name="Hildebrand F."/>
            <person name="Kaas R.S."/>
            <person name="Kennedy S."/>
            <person name="Kristiansen K."/>
            <person name="Kultima J.R."/>
            <person name="Leonard P."/>
            <person name="Levenez F."/>
            <person name="Lund O."/>
            <person name="Moumen B."/>
            <person name="Le Paslier D."/>
            <person name="Pons N."/>
            <person name="Pedersen O."/>
            <person name="Prifti E."/>
            <person name="Qin J."/>
            <person name="Raes J."/>
            <person name="Tap J."/>
            <person name="Tims S."/>
            <person name="Ussery D.W."/>
            <person name="Yamada T."/>
            <person name="MetaHit consortium"/>
            <person name="Renault P."/>
            <person name="Sicheritz-Ponten T."/>
            <person name="Bork P."/>
            <person name="Wang J."/>
            <person name="Brunak S."/>
            <person name="Ehrlich S.D."/>
        </authorList>
    </citation>
    <scope>NUCLEOTIDE SEQUENCE [LARGE SCALE GENOMIC DNA]</scope>
</reference>
<protein>
    <recommendedName>
        <fullName evidence="1">tRNA (guanine-N(1)-)-methyltransferase C-terminal domain-containing protein</fullName>
    </recommendedName>
</protein>
<gene>
    <name evidence="2" type="ORF">BN533_00349</name>
</gene>
<organism evidence="2">
    <name type="scientific">Phascolarctobacterium faecium</name>
    <dbReference type="NCBI Taxonomy" id="33025"/>
    <lineage>
        <taxon>Bacteria</taxon>
        <taxon>Bacillati</taxon>
        <taxon>Bacillota</taxon>
        <taxon>Negativicutes</taxon>
        <taxon>Acidaminococcales</taxon>
        <taxon>Acidaminococcaceae</taxon>
        <taxon>Phascolarctobacterium</taxon>
    </lineage>
</organism>
<accession>R6IIP9</accession>